<dbReference type="PIRSF" id="PIRSF015582">
    <property type="entry name" value="Cit_lyase_B"/>
    <property type="match status" value="1"/>
</dbReference>
<dbReference type="GeneID" id="13796301"/>
<dbReference type="InterPro" id="IPR015813">
    <property type="entry name" value="Pyrv/PenolPyrv_kinase-like_dom"/>
</dbReference>
<dbReference type="InterPro" id="IPR011206">
    <property type="entry name" value="Citrate_lyase_beta/mcl1/mcl2"/>
</dbReference>
<dbReference type="EMBL" id="CP002408">
    <property type="protein sequence ID" value="AFU57075.1"/>
    <property type="molecule type" value="Genomic_DNA"/>
</dbReference>
<dbReference type="Proteomes" id="UP000008037">
    <property type="component" value="Chromosome"/>
</dbReference>
<keyword evidence="6" id="KW-1185">Reference proteome</keyword>
<dbReference type="RefSeq" id="WP_015017648.1">
    <property type="nucleotide sequence ID" value="NC_018719.1"/>
</dbReference>
<evidence type="ECO:0000256" key="2">
    <source>
        <dbReference type="ARBA" id="ARBA00022723"/>
    </source>
</evidence>
<dbReference type="SUPFAM" id="SSF51621">
    <property type="entry name" value="Phosphoenolpyruvate/pyruvate domain"/>
    <property type="match status" value="1"/>
</dbReference>
<dbReference type="GO" id="GO:0000287">
    <property type="term" value="F:magnesium ion binding"/>
    <property type="evidence" value="ECO:0007669"/>
    <property type="project" value="TreeGrafter"/>
</dbReference>
<evidence type="ECO:0000313" key="6">
    <source>
        <dbReference type="Proteomes" id="UP000008037"/>
    </source>
</evidence>
<dbReference type="HOGENOM" id="CLU_044864_0_0_2"/>
<reference evidence="5 6" key="1">
    <citation type="journal article" date="2012" name="Environ. Microbiol.">
        <title>The genome of the ammonia-oxidizing Candidatus Nitrososphaera gargensis: insights into metabolic versatility and environmental adaptations.</title>
        <authorList>
            <person name="Spang A."/>
            <person name="Poehlein A."/>
            <person name="Offre P."/>
            <person name="Zumbragel S."/>
            <person name="Haider S."/>
            <person name="Rychlik N."/>
            <person name="Nowka B."/>
            <person name="Schmeisser C."/>
            <person name="Lebedeva E.V."/>
            <person name="Rattei T."/>
            <person name="Bohm C."/>
            <person name="Schmid M."/>
            <person name="Galushko A."/>
            <person name="Hatzenpichler R."/>
            <person name="Weinmaier T."/>
            <person name="Daniel R."/>
            <person name="Schleper C."/>
            <person name="Spieck E."/>
            <person name="Streit W."/>
            <person name="Wagner M."/>
        </authorList>
    </citation>
    <scope>NUCLEOTIDE SEQUENCE [LARGE SCALE GENOMIC DNA]</scope>
    <source>
        <strain evidence="6">Ga9.2</strain>
    </source>
</reference>
<proteinExistence type="predicted"/>
<evidence type="ECO:0000313" key="5">
    <source>
        <dbReference type="EMBL" id="AFU57075.1"/>
    </source>
</evidence>
<dbReference type="EC" id="4.1.3.6" evidence="5"/>
<dbReference type="InterPro" id="IPR040442">
    <property type="entry name" value="Pyrv_kinase-like_dom_sf"/>
</dbReference>
<dbReference type="KEGG" id="nga:Ngar_c01250"/>
<organism evidence="5 6">
    <name type="scientific">Nitrososphaera gargensis (strain Ga9.2)</name>
    <dbReference type="NCBI Taxonomy" id="1237085"/>
    <lineage>
        <taxon>Archaea</taxon>
        <taxon>Nitrososphaerota</taxon>
        <taxon>Nitrososphaeria</taxon>
        <taxon>Nitrososphaerales</taxon>
        <taxon>Nitrososphaeraceae</taxon>
        <taxon>Nitrososphaera</taxon>
    </lineage>
</organism>
<dbReference type="PANTHER" id="PTHR32308:SF0">
    <property type="entry name" value="HPCH_HPAI ALDOLASE_CITRATE LYASE DOMAIN-CONTAINING PROTEIN"/>
    <property type="match status" value="1"/>
</dbReference>
<dbReference type="OrthoDB" id="9170at2157"/>
<keyword evidence="3" id="KW-0460">Magnesium</keyword>
<evidence type="ECO:0000256" key="1">
    <source>
        <dbReference type="ARBA" id="ARBA00001946"/>
    </source>
</evidence>
<dbReference type="GO" id="GO:0006107">
    <property type="term" value="P:oxaloacetate metabolic process"/>
    <property type="evidence" value="ECO:0007669"/>
    <property type="project" value="TreeGrafter"/>
</dbReference>
<evidence type="ECO:0000259" key="4">
    <source>
        <dbReference type="Pfam" id="PF03328"/>
    </source>
</evidence>
<dbReference type="InterPro" id="IPR005000">
    <property type="entry name" value="Aldolase/citrate-lyase_domain"/>
</dbReference>
<keyword evidence="5" id="KW-0456">Lyase</keyword>
<dbReference type="FunCoup" id="K0IBZ8">
    <property type="interactions" value="98"/>
</dbReference>
<dbReference type="EC" id="4.1.3.34" evidence="5"/>
<evidence type="ECO:0000256" key="3">
    <source>
        <dbReference type="ARBA" id="ARBA00022842"/>
    </source>
</evidence>
<sequence>MMFRSLIFVPGNSTRFVEKAKMLQADIICFDLEDSVPANEKDAARKIIADAISRRQEYGRPVYIRTNSPESGLVALDLKAAVRKGVDGIVIPKVNDAQEVSKIKKQVAALEKERKTGGKVALMPSIETARGVVNAYQIAGADERVNALVFGVFDFLHDMRLDYDESDPAGYAYARAKVPVDARAAGVHAIDAIWQKVDDADGLVKDATVAKRLGYSGKSIIHPSQIEPVHKVFLPSKNEIEWAKKVVQALGDAMEKGSGRGAVRLEGRMIDAVHYKQAKAILDAAAGGS</sequence>
<protein>
    <submittedName>
        <fullName evidence="5">Putative citrate/ citryl-CoA lyase</fullName>
        <ecNumber evidence="5">4.1.3.34</ecNumber>
        <ecNumber evidence="5">4.1.3.6</ecNumber>
    </submittedName>
</protein>
<dbReference type="InParanoid" id="K0IBZ8"/>
<accession>K0IBZ8</accession>
<name>K0IBZ8_NITGG</name>
<keyword evidence="2" id="KW-0479">Metal-binding</keyword>
<dbReference type="GO" id="GO:0008816">
    <property type="term" value="F:citryl-CoA lyase activity"/>
    <property type="evidence" value="ECO:0007669"/>
    <property type="project" value="UniProtKB-EC"/>
</dbReference>
<dbReference type="PANTHER" id="PTHR32308">
    <property type="entry name" value="LYASE BETA SUBUNIT, PUTATIVE (AFU_ORTHOLOGUE AFUA_4G13030)-RELATED"/>
    <property type="match status" value="1"/>
</dbReference>
<dbReference type="AlphaFoldDB" id="K0IBZ8"/>
<dbReference type="Gene3D" id="3.20.20.60">
    <property type="entry name" value="Phosphoenolpyruvate-binding domains"/>
    <property type="match status" value="1"/>
</dbReference>
<gene>
    <name evidence="5" type="primary">citE</name>
    <name evidence="5" type="ordered locus">Ngar_c01250</name>
</gene>
<feature type="domain" description="HpcH/HpaI aldolase/citrate lyase" evidence="4">
    <location>
        <begin position="4"/>
        <end position="223"/>
    </location>
</feature>
<comment type="cofactor">
    <cofactor evidence="1">
        <name>Mg(2+)</name>
        <dbReference type="ChEBI" id="CHEBI:18420"/>
    </cofactor>
</comment>
<dbReference type="Pfam" id="PF03328">
    <property type="entry name" value="HpcH_HpaI"/>
    <property type="match status" value="1"/>
</dbReference>
<dbReference type="STRING" id="1237085.Ngar_c01250"/>